<reference evidence="2 3" key="1">
    <citation type="submission" date="2014-11" db="EMBL/GenBank/DDBJ databases">
        <authorList>
            <person name="Zhu J."/>
            <person name="Qi W."/>
            <person name="Song R."/>
        </authorList>
    </citation>
    <scope>NUCLEOTIDE SEQUENCE [LARGE SCALE GENOMIC DNA]</scope>
</reference>
<protein>
    <submittedName>
        <fullName evidence="2">Uncharacterized protein</fullName>
    </submittedName>
</protein>
<name>A0A0G4FY68_VITBC</name>
<accession>A0A0G4FY68</accession>
<dbReference type="VEuPathDB" id="CryptoDB:Vbra_6076"/>
<dbReference type="Proteomes" id="UP000041254">
    <property type="component" value="Unassembled WGS sequence"/>
</dbReference>
<evidence type="ECO:0000256" key="1">
    <source>
        <dbReference type="SAM" id="MobiDB-lite"/>
    </source>
</evidence>
<feature type="region of interest" description="Disordered" evidence="1">
    <location>
        <begin position="43"/>
        <end position="100"/>
    </location>
</feature>
<keyword evidence="3" id="KW-1185">Reference proteome</keyword>
<feature type="region of interest" description="Disordered" evidence="1">
    <location>
        <begin position="1"/>
        <end position="22"/>
    </location>
</feature>
<dbReference type="InParanoid" id="A0A0G4FY68"/>
<evidence type="ECO:0000313" key="3">
    <source>
        <dbReference type="Proteomes" id="UP000041254"/>
    </source>
</evidence>
<dbReference type="EMBL" id="CDMY01000520">
    <property type="protein sequence ID" value="CEM20105.1"/>
    <property type="molecule type" value="Genomic_DNA"/>
</dbReference>
<sequence length="112" mass="12340">MLDRLTSKVHVEEEHHRLKEEQVQQYSTFRKQAMKLSRTFMMGGAGSFAEPSHPPSRQSMEPLPPTALGHRPKAHARTATAGTAGIGEDDGEGDGKDGRGVRRFACGCTCFW</sequence>
<dbReference type="AlphaFoldDB" id="A0A0G4FY68"/>
<proteinExistence type="predicted"/>
<evidence type="ECO:0000313" key="2">
    <source>
        <dbReference type="EMBL" id="CEM20105.1"/>
    </source>
</evidence>
<organism evidence="2 3">
    <name type="scientific">Vitrella brassicaformis (strain CCMP3155)</name>
    <dbReference type="NCBI Taxonomy" id="1169540"/>
    <lineage>
        <taxon>Eukaryota</taxon>
        <taxon>Sar</taxon>
        <taxon>Alveolata</taxon>
        <taxon>Colpodellida</taxon>
        <taxon>Vitrellaceae</taxon>
        <taxon>Vitrella</taxon>
    </lineage>
</organism>
<gene>
    <name evidence="2" type="ORF">Vbra_6076</name>
</gene>